<protein>
    <submittedName>
        <fullName evidence="1">Uncharacterized protein</fullName>
    </submittedName>
</protein>
<dbReference type="AlphaFoldDB" id="A0A8J4SEU3"/>
<accession>A0A8J4SEU3</accession>
<keyword evidence="2" id="KW-1185">Reference proteome</keyword>
<evidence type="ECO:0000313" key="1">
    <source>
        <dbReference type="EMBL" id="KAF5394383.1"/>
    </source>
</evidence>
<comment type="caution">
    <text evidence="1">The sequence shown here is derived from an EMBL/GenBank/DDBJ whole genome shotgun (WGS) entry which is preliminary data.</text>
</comment>
<dbReference type="Proteomes" id="UP000748531">
    <property type="component" value="Unassembled WGS sequence"/>
</dbReference>
<dbReference type="EMBL" id="LUCH01018749">
    <property type="protein sequence ID" value="KAF5394383.1"/>
    <property type="molecule type" value="Genomic_DNA"/>
</dbReference>
<evidence type="ECO:0000313" key="2">
    <source>
        <dbReference type="Proteomes" id="UP000748531"/>
    </source>
</evidence>
<organism evidence="1 2">
    <name type="scientific">Paragonimus heterotremus</name>
    <dbReference type="NCBI Taxonomy" id="100268"/>
    <lineage>
        <taxon>Eukaryota</taxon>
        <taxon>Metazoa</taxon>
        <taxon>Spiralia</taxon>
        <taxon>Lophotrochozoa</taxon>
        <taxon>Platyhelminthes</taxon>
        <taxon>Trematoda</taxon>
        <taxon>Digenea</taxon>
        <taxon>Plagiorchiida</taxon>
        <taxon>Troglotremata</taxon>
        <taxon>Troglotrematidae</taxon>
        <taxon>Paragonimus</taxon>
    </lineage>
</organism>
<reference evidence="1" key="1">
    <citation type="submission" date="2019-05" db="EMBL/GenBank/DDBJ databases">
        <title>Annotation for the trematode Paragonimus heterotremus.</title>
        <authorList>
            <person name="Choi Y.-J."/>
        </authorList>
    </citation>
    <scope>NUCLEOTIDE SEQUENCE</scope>
    <source>
        <strain evidence="1">LC</strain>
    </source>
</reference>
<proteinExistence type="predicted"/>
<name>A0A8J4SEU3_9TREM</name>
<dbReference type="OrthoDB" id="6285097at2759"/>
<sequence length="182" mass="20254">MTSDRGNLIVVGNDAFSNESFSKLIAKLIEKFEITYLPDLSCCLSRVRQAIEHAKLGTKDPVAACELFLFSDFTDASELQTLVTLLPKARLMGYPAFVQCMLSQGKWIKPRPVFNFSMLGAMVCITGYRDRHIVVRCFCNAMLNCIVLHILLSFPFCYCTPAGMVNHFDIHAISVVPCCGVS</sequence>
<gene>
    <name evidence="1" type="ORF">PHET_11659</name>
</gene>